<protein>
    <recommendedName>
        <fullName evidence="4">Type II secretion system protein</fullName>
    </recommendedName>
</protein>
<gene>
    <name evidence="2" type="ORF">I41_11540</name>
</gene>
<dbReference type="InterPro" id="IPR045584">
    <property type="entry name" value="Pilin-like"/>
</dbReference>
<dbReference type="PROSITE" id="PS00409">
    <property type="entry name" value="PROKAR_NTER_METHYL"/>
    <property type="match status" value="1"/>
</dbReference>
<evidence type="ECO:0000256" key="1">
    <source>
        <dbReference type="SAM" id="Phobius"/>
    </source>
</evidence>
<dbReference type="InterPro" id="IPR012902">
    <property type="entry name" value="N_methyl_site"/>
</dbReference>
<organism evidence="2 3">
    <name type="scientific">Lacipirellula limnantheis</name>
    <dbReference type="NCBI Taxonomy" id="2528024"/>
    <lineage>
        <taxon>Bacteria</taxon>
        <taxon>Pseudomonadati</taxon>
        <taxon>Planctomycetota</taxon>
        <taxon>Planctomycetia</taxon>
        <taxon>Pirellulales</taxon>
        <taxon>Lacipirellulaceae</taxon>
        <taxon>Lacipirellula</taxon>
    </lineage>
</organism>
<evidence type="ECO:0000313" key="2">
    <source>
        <dbReference type="EMBL" id="QDT71989.1"/>
    </source>
</evidence>
<dbReference type="RefSeq" id="WP_145431594.1">
    <property type="nucleotide sequence ID" value="NZ_CP036339.1"/>
</dbReference>
<reference evidence="2 3" key="1">
    <citation type="submission" date="2019-02" db="EMBL/GenBank/DDBJ databases">
        <title>Deep-cultivation of Planctomycetes and their phenomic and genomic characterization uncovers novel biology.</title>
        <authorList>
            <person name="Wiegand S."/>
            <person name="Jogler M."/>
            <person name="Boedeker C."/>
            <person name="Pinto D."/>
            <person name="Vollmers J."/>
            <person name="Rivas-Marin E."/>
            <person name="Kohn T."/>
            <person name="Peeters S.H."/>
            <person name="Heuer A."/>
            <person name="Rast P."/>
            <person name="Oberbeckmann S."/>
            <person name="Bunk B."/>
            <person name="Jeske O."/>
            <person name="Meyerdierks A."/>
            <person name="Storesund J.E."/>
            <person name="Kallscheuer N."/>
            <person name="Luecker S."/>
            <person name="Lage O.M."/>
            <person name="Pohl T."/>
            <person name="Merkel B.J."/>
            <person name="Hornburger P."/>
            <person name="Mueller R.-W."/>
            <person name="Bruemmer F."/>
            <person name="Labrenz M."/>
            <person name="Spormann A.M."/>
            <person name="Op den Camp H."/>
            <person name="Overmann J."/>
            <person name="Amann R."/>
            <person name="Jetten M.S.M."/>
            <person name="Mascher T."/>
            <person name="Medema M.H."/>
            <person name="Devos D.P."/>
            <person name="Kaster A.-K."/>
            <person name="Ovreas L."/>
            <person name="Rohde M."/>
            <person name="Galperin M.Y."/>
            <person name="Jogler C."/>
        </authorList>
    </citation>
    <scope>NUCLEOTIDE SEQUENCE [LARGE SCALE GENOMIC DNA]</scope>
    <source>
        <strain evidence="2 3">I41</strain>
    </source>
</reference>
<feature type="transmembrane region" description="Helical" evidence="1">
    <location>
        <begin position="12"/>
        <end position="36"/>
    </location>
</feature>
<evidence type="ECO:0000313" key="3">
    <source>
        <dbReference type="Proteomes" id="UP000317909"/>
    </source>
</evidence>
<proteinExistence type="predicted"/>
<dbReference type="KEGG" id="llh:I41_11540"/>
<dbReference type="NCBIfam" id="TIGR02532">
    <property type="entry name" value="IV_pilin_GFxxxE"/>
    <property type="match status" value="1"/>
</dbReference>
<sequence>MASSTGRHGVTLIELLVTMLIMAIIAAAFLGTLSAAMESARKKKTQSTISKIHALIMERYASYETRRIDVDPSITHALDRWAAEPASPLERRVRSIARGQMLADARLLGLRELMKLEMPERWADVTHIPQILSKAPPLAEEYYRYYLQTQGRAVDEYVSERAETLYMVVMKATGDGEARTHFSKQEIGDLDGDGAYEFIDGWGTPIAWLRWPAGVVSDLQPLNADGSRPSETDHDPFDPFRRDSPAVAWPPLEYYPQVGPRNGNFRLVYYRNLRERIDRSQAVAASHLTAFRMVPWIASRRGRQRYFILIADDEAVASHPLDPYVGLTSDRYQNGCPDPGFLDEYKGNITNHQVDF</sequence>
<dbReference type="Pfam" id="PF07963">
    <property type="entry name" value="N_methyl"/>
    <property type="match status" value="1"/>
</dbReference>
<name>A0A517TUD9_9BACT</name>
<evidence type="ECO:0008006" key="4">
    <source>
        <dbReference type="Google" id="ProtNLM"/>
    </source>
</evidence>
<keyword evidence="1" id="KW-0812">Transmembrane</keyword>
<accession>A0A517TUD9</accession>
<keyword evidence="1" id="KW-0472">Membrane</keyword>
<dbReference type="AlphaFoldDB" id="A0A517TUD9"/>
<keyword evidence="3" id="KW-1185">Reference proteome</keyword>
<dbReference type="Gene3D" id="3.30.700.10">
    <property type="entry name" value="Glycoprotein, Type 4 Pilin"/>
    <property type="match status" value="1"/>
</dbReference>
<dbReference type="SUPFAM" id="SSF54523">
    <property type="entry name" value="Pili subunits"/>
    <property type="match status" value="1"/>
</dbReference>
<keyword evidence="1" id="KW-1133">Transmembrane helix</keyword>
<dbReference type="EMBL" id="CP036339">
    <property type="protein sequence ID" value="QDT71989.1"/>
    <property type="molecule type" value="Genomic_DNA"/>
</dbReference>
<dbReference type="Proteomes" id="UP000317909">
    <property type="component" value="Chromosome"/>
</dbReference>
<dbReference type="OrthoDB" id="253619at2"/>